<name>A0A6G7V9Z3_9GAMM</name>
<dbReference type="AlphaFoldDB" id="A0A6G7V9Z3"/>
<accession>A0A6G7V9Z3</accession>
<reference evidence="2" key="1">
    <citation type="submission" date="2020-01" db="EMBL/GenBank/DDBJ databases">
        <title>Caldichromatium gen. nov., sp. nov., a thermophilic purple sulfur bacterium member of the family Chromatiaceae isolated from Nakabusa hot spring, Japan.</title>
        <authorList>
            <person name="Saini M.K."/>
            <person name="Hanada S."/>
            <person name="Tank M."/>
        </authorList>
    </citation>
    <scope>NUCLEOTIDE SEQUENCE [LARGE SCALE GENOMIC DNA]</scope>
    <source>
        <strain evidence="2">No.7</strain>
    </source>
</reference>
<dbReference type="RefSeq" id="WP_166269087.1">
    <property type="nucleotide sequence ID" value="NZ_CP048029.1"/>
</dbReference>
<evidence type="ECO:0000313" key="2">
    <source>
        <dbReference type="Proteomes" id="UP000502699"/>
    </source>
</evidence>
<dbReference type="KEGG" id="cjap:GWK36_00285"/>
<sequence length="52" mass="5844">MTQTAERPARYEDLLVLPEYLVGEILNGVFYTQLYPAAALRGGDPVHGKPRR</sequence>
<gene>
    <name evidence="1" type="ORF">GWK36_00285</name>
</gene>
<proteinExistence type="predicted"/>
<dbReference type="Proteomes" id="UP000502699">
    <property type="component" value="Chromosome"/>
</dbReference>
<evidence type="ECO:0000313" key="1">
    <source>
        <dbReference type="EMBL" id="QIK36695.1"/>
    </source>
</evidence>
<dbReference type="EMBL" id="CP048029">
    <property type="protein sequence ID" value="QIK36695.1"/>
    <property type="molecule type" value="Genomic_DNA"/>
</dbReference>
<organism evidence="1 2">
    <name type="scientific">Caldichromatium japonicum</name>
    <dbReference type="NCBI Taxonomy" id="2699430"/>
    <lineage>
        <taxon>Bacteria</taxon>
        <taxon>Pseudomonadati</taxon>
        <taxon>Pseudomonadota</taxon>
        <taxon>Gammaproteobacteria</taxon>
        <taxon>Chromatiales</taxon>
        <taxon>Chromatiaceae</taxon>
        <taxon>Caldichromatium</taxon>
    </lineage>
</organism>
<keyword evidence="2" id="KW-1185">Reference proteome</keyword>
<protein>
    <submittedName>
        <fullName evidence="1">Uncharacterized protein</fullName>
    </submittedName>
</protein>